<evidence type="ECO:0000256" key="1">
    <source>
        <dbReference type="SAM" id="Phobius"/>
    </source>
</evidence>
<dbReference type="AlphaFoldDB" id="A0A836LF62"/>
<feature type="transmembrane region" description="Helical" evidence="1">
    <location>
        <begin position="544"/>
        <end position="567"/>
    </location>
</feature>
<reference evidence="2 3" key="1">
    <citation type="submission" date="2021-02" db="EMBL/GenBank/DDBJ databases">
        <title>Porcisia hertigi Genome sequencing and assembly.</title>
        <authorList>
            <person name="Almutairi H."/>
            <person name="Gatherer D."/>
        </authorList>
    </citation>
    <scope>NUCLEOTIDE SEQUENCE [LARGE SCALE GENOMIC DNA]</scope>
    <source>
        <strain evidence="2 3">C119</strain>
    </source>
</reference>
<keyword evidence="3" id="KW-1185">Reference proteome</keyword>
<name>A0A836LF62_9TRYP</name>
<keyword evidence="1" id="KW-1133">Transmembrane helix</keyword>
<sequence>MTTLPSDNINGAPSPCKKRAVEAFVADAIDIRDLLYKYRGQLDLLKDDVGRCVCRELDEQDKFSRLRECVEQVEMTSLRDLRFLEYLARRQAEEKSTISRAVSAGPQTVTSCSGCVEAPNASADFQWWAQRMKADGSSWLLSWAPDAALPLVSFRSVSDVWHGWKHESATYKETFKRMLADVYSTTASPSCSHVRYCCFGNGALCVFPLEDTAIMDDFERSVSQMSRASCDSFSEAPPPLCYCSSSSSNAGHAIIVAALINRYCAALTRAVAMTCHEFHERVFTLLQGEKLGSDGGHHTTVAEHFRLINDTWDTLTFVHPNRLENTVMMRGFFFKGELALVEQLGAEADVVPLFFAQENGSDELDERGRRVQRFLSHTFTTLYTELKRVCEGFEMMDEAALPPNAALTVAVMIPLLECDVAHGVLLDVRPVGPQMPLDGRVAWIDVCAVGRQCAAATPGKTHKPLGAAAAVSSGSVDEKSSVLFHLTRLPVASLQPYDTVSCRVFPLINRQLTSLQRCTHQGIDKSVEVPKRGVLDIFHSAMTMPAPVCAGVVVLGTAVAIGVVRWVRR</sequence>
<proteinExistence type="predicted"/>
<keyword evidence="1" id="KW-0812">Transmembrane</keyword>
<dbReference type="EMBL" id="JAFJZO010000017">
    <property type="protein sequence ID" value="KAG5508222.1"/>
    <property type="molecule type" value="Genomic_DNA"/>
</dbReference>
<comment type="caution">
    <text evidence="2">The sequence shown here is derived from an EMBL/GenBank/DDBJ whole genome shotgun (WGS) entry which is preliminary data.</text>
</comment>
<accession>A0A836LF62</accession>
<dbReference type="KEGG" id="phet:94291513"/>
<evidence type="ECO:0000313" key="3">
    <source>
        <dbReference type="Proteomes" id="UP000674318"/>
    </source>
</evidence>
<keyword evidence="1" id="KW-0472">Membrane</keyword>
<protein>
    <submittedName>
        <fullName evidence="2">Uncharacterized protein</fullName>
    </submittedName>
</protein>
<dbReference type="GeneID" id="94291513"/>
<dbReference type="RefSeq" id="XP_067758111.1">
    <property type="nucleotide sequence ID" value="XM_067901436.1"/>
</dbReference>
<gene>
    <name evidence="2" type="ORF">JKF63_05478</name>
</gene>
<dbReference type="Proteomes" id="UP000674318">
    <property type="component" value="Chromosome 17"/>
</dbReference>
<evidence type="ECO:0000313" key="2">
    <source>
        <dbReference type="EMBL" id="KAG5508222.1"/>
    </source>
</evidence>
<dbReference type="OrthoDB" id="272324at2759"/>
<organism evidence="2 3">
    <name type="scientific">Porcisia hertigi</name>
    <dbReference type="NCBI Taxonomy" id="2761500"/>
    <lineage>
        <taxon>Eukaryota</taxon>
        <taxon>Discoba</taxon>
        <taxon>Euglenozoa</taxon>
        <taxon>Kinetoplastea</taxon>
        <taxon>Metakinetoplastina</taxon>
        <taxon>Trypanosomatida</taxon>
        <taxon>Trypanosomatidae</taxon>
        <taxon>Leishmaniinae</taxon>
        <taxon>Porcisia</taxon>
    </lineage>
</organism>